<feature type="compositionally biased region" description="Polar residues" evidence="1">
    <location>
        <begin position="99"/>
        <end position="110"/>
    </location>
</feature>
<accession>A0A5C5V3I0</accession>
<feature type="region of interest" description="Disordered" evidence="1">
    <location>
        <begin position="86"/>
        <end position="116"/>
    </location>
</feature>
<comment type="caution">
    <text evidence="2">The sequence shown here is derived from an EMBL/GenBank/DDBJ whole genome shotgun (WGS) entry which is preliminary data.</text>
</comment>
<dbReference type="AlphaFoldDB" id="A0A5C5V3I0"/>
<gene>
    <name evidence="2" type="ORF">KOR42_53840</name>
</gene>
<feature type="compositionally biased region" description="Basic and acidic residues" evidence="1">
    <location>
        <begin position="88"/>
        <end position="98"/>
    </location>
</feature>
<protein>
    <submittedName>
        <fullName evidence="2">Uncharacterized protein</fullName>
    </submittedName>
</protein>
<reference evidence="2 3" key="1">
    <citation type="submission" date="2019-02" db="EMBL/GenBank/DDBJ databases">
        <title>Deep-cultivation of Planctomycetes and their phenomic and genomic characterization uncovers novel biology.</title>
        <authorList>
            <person name="Wiegand S."/>
            <person name="Jogler M."/>
            <person name="Boedeker C."/>
            <person name="Pinto D."/>
            <person name="Vollmers J."/>
            <person name="Rivas-Marin E."/>
            <person name="Kohn T."/>
            <person name="Peeters S.H."/>
            <person name="Heuer A."/>
            <person name="Rast P."/>
            <person name="Oberbeckmann S."/>
            <person name="Bunk B."/>
            <person name="Jeske O."/>
            <person name="Meyerdierks A."/>
            <person name="Storesund J.E."/>
            <person name="Kallscheuer N."/>
            <person name="Luecker S."/>
            <person name="Lage O.M."/>
            <person name="Pohl T."/>
            <person name="Merkel B.J."/>
            <person name="Hornburger P."/>
            <person name="Mueller R.-W."/>
            <person name="Bruemmer F."/>
            <person name="Labrenz M."/>
            <person name="Spormann A.M."/>
            <person name="Op Den Camp H."/>
            <person name="Overmann J."/>
            <person name="Amann R."/>
            <person name="Jetten M.S.M."/>
            <person name="Mascher T."/>
            <person name="Medema M.H."/>
            <person name="Devos D.P."/>
            <person name="Kaster A.-K."/>
            <person name="Ovreas L."/>
            <person name="Rohde M."/>
            <person name="Galperin M.Y."/>
            <person name="Jogler C."/>
        </authorList>
    </citation>
    <scope>NUCLEOTIDE SEQUENCE [LARGE SCALE GENOMIC DNA]</scope>
    <source>
        <strain evidence="2 3">KOR42</strain>
    </source>
</reference>
<organism evidence="2 3">
    <name type="scientific">Thalassoglobus neptunius</name>
    <dbReference type="NCBI Taxonomy" id="1938619"/>
    <lineage>
        <taxon>Bacteria</taxon>
        <taxon>Pseudomonadati</taxon>
        <taxon>Planctomycetota</taxon>
        <taxon>Planctomycetia</taxon>
        <taxon>Planctomycetales</taxon>
        <taxon>Planctomycetaceae</taxon>
        <taxon>Thalassoglobus</taxon>
    </lineage>
</organism>
<evidence type="ECO:0000313" key="2">
    <source>
        <dbReference type="EMBL" id="TWT32570.1"/>
    </source>
</evidence>
<proteinExistence type="predicted"/>
<dbReference type="Proteomes" id="UP000317243">
    <property type="component" value="Unassembled WGS sequence"/>
</dbReference>
<name>A0A5C5V3I0_9PLAN</name>
<keyword evidence="3" id="KW-1185">Reference proteome</keyword>
<evidence type="ECO:0000256" key="1">
    <source>
        <dbReference type="SAM" id="MobiDB-lite"/>
    </source>
</evidence>
<sequence>MSDIVVDNEYATFLSIETLPNGRFIIPETIRNIGSGGIGDRCIWTLITVRPAGFQPCQEKVGLCTGGVLPNQPNWLATIKFQLAPVNSEEKSTSERNSKSLFYNNENSRLQPVAEP</sequence>
<evidence type="ECO:0000313" key="3">
    <source>
        <dbReference type="Proteomes" id="UP000317243"/>
    </source>
</evidence>
<dbReference type="RefSeq" id="WP_146512608.1">
    <property type="nucleotide sequence ID" value="NZ_SIHI01000091.1"/>
</dbReference>
<dbReference type="EMBL" id="SIHI01000091">
    <property type="protein sequence ID" value="TWT32570.1"/>
    <property type="molecule type" value="Genomic_DNA"/>
</dbReference>